<feature type="region of interest" description="Disordered" evidence="8">
    <location>
        <begin position="271"/>
        <end position="290"/>
    </location>
</feature>
<dbReference type="Pfam" id="PF13677">
    <property type="entry name" value="MotB_plug"/>
    <property type="match status" value="1"/>
</dbReference>
<evidence type="ECO:0000256" key="7">
    <source>
        <dbReference type="PROSITE-ProRule" id="PRU00473"/>
    </source>
</evidence>
<organism evidence="11 12">
    <name type="scientific">Mesoterricola sediminis</name>
    <dbReference type="NCBI Taxonomy" id="2927980"/>
    <lineage>
        <taxon>Bacteria</taxon>
        <taxon>Pseudomonadati</taxon>
        <taxon>Acidobacteriota</taxon>
        <taxon>Holophagae</taxon>
        <taxon>Holophagales</taxon>
        <taxon>Holophagaceae</taxon>
        <taxon>Mesoterricola</taxon>
    </lineage>
</organism>
<keyword evidence="5 9" id="KW-1133">Transmembrane helix</keyword>
<evidence type="ECO:0000256" key="8">
    <source>
        <dbReference type="SAM" id="MobiDB-lite"/>
    </source>
</evidence>
<dbReference type="AlphaFoldDB" id="A0AA48GMD1"/>
<dbReference type="PANTHER" id="PTHR30329:SF21">
    <property type="entry name" value="LIPOPROTEIN YIAD-RELATED"/>
    <property type="match status" value="1"/>
</dbReference>
<comment type="subcellular location">
    <subcellularLocation>
        <location evidence="1">Cell membrane</location>
        <topology evidence="1">Single-pass membrane protein</topology>
    </subcellularLocation>
</comment>
<reference evidence="11" key="1">
    <citation type="journal article" date="2023" name="Int. J. Syst. Evol. Microbiol.">
        <title>Mesoterricola silvestris gen. nov., sp. nov., Mesoterricola sediminis sp. nov., Geothrix oryzae sp. nov., Geothrix edaphica sp. nov., Geothrix rubra sp. nov., and Geothrix limicola sp. nov., six novel members of Acidobacteriota isolated from soils.</title>
        <authorList>
            <person name="Itoh H."/>
            <person name="Sugisawa Y."/>
            <person name="Mise K."/>
            <person name="Xu Z."/>
            <person name="Kuniyasu M."/>
            <person name="Ushijima N."/>
            <person name="Kawano K."/>
            <person name="Kobayashi E."/>
            <person name="Shiratori Y."/>
            <person name="Masuda Y."/>
            <person name="Senoo K."/>
        </authorList>
    </citation>
    <scope>NUCLEOTIDE SEQUENCE</scope>
    <source>
        <strain evidence="11">W786</strain>
    </source>
</reference>
<gene>
    <name evidence="11" type="ORF">METESE_07040</name>
</gene>
<name>A0AA48GMD1_9BACT</name>
<evidence type="ECO:0000259" key="10">
    <source>
        <dbReference type="PROSITE" id="PS51123"/>
    </source>
</evidence>
<dbReference type="PANTHER" id="PTHR30329">
    <property type="entry name" value="STATOR ELEMENT OF FLAGELLAR MOTOR COMPLEX"/>
    <property type="match status" value="1"/>
</dbReference>
<dbReference type="GO" id="GO:0005886">
    <property type="term" value="C:plasma membrane"/>
    <property type="evidence" value="ECO:0007669"/>
    <property type="project" value="UniProtKB-SubCell"/>
</dbReference>
<protein>
    <recommendedName>
        <fullName evidence="10">OmpA-like domain-containing protein</fullName>
    </recommendedName>
</protein>
<evidence type="ECO:0000256" key="6">
    <source>
        <dbReference type="ARBA" id="ARBA00023136"/>
    </source>
</evidence>
<keyword evidence="4 9" id="KW-0812">Transmembrane</keyword>
<dbReference type="RefSeq" id="WP_243329220.1">
    <property type="nucleotide sequence ID" value="NZ_AP027081.1"/>
</dbReference>
<dbReference type="InterPro" id="IPR025713">
    <property type="entry name" value="MotB-like_N_dom"/>
</dbReference>
<dbReference type="Pfam" id="PF00691">
    <property type="entry name" value="OmpA"/>
    <property type="match status" value="1"/>
</dbReference>
<evidence type="ECO:0000313" key="11">
    <source>
        <dbReference type="EMBL" id="BDU75746.1"/>
    </source>
</evidence>
<dbReference type="SUPFAM" id="SSF103088">
    <property type="entry name" value="OmpA-like"/>
    <property type="match status" value="1"/>
</dbReference>
<dbReference type="InterPro" id="IPR036737">
    <property type="entry name" value="OmpA-like_sf"/>
</dbReference>
<dbReference type="CDD" id="cd07185">
    <property type="entry name" value="OmpA_C-like"/>
    <property type="match status" value="1"/>
</dbReference>
<evidence type="ECO:0000256" key="5">
    <source>
        <dbReference type="ARBA" id="ARBA00022989"/>
    </source>
</evidence>
<feature type="domain" description="OmpA-like" evidence="10">
    <location>
        <begin position="156"/>
        <end position="274"/>
    </location>
</feature>
<dbReference type="Gene3D" id="3.30.1330.60">
    <property type="entry name" value="OmpA-like domain"/>
    <property type="match status" value="1"/>
</dbReference>
<accession>A0AA48GMD1</accession>
<dbReference type="InterPro" id="IPR050330">
    <property type="entry name" value="Bact_OuterMem_StrucFunc"/>
</dbReference>
<evidence type="ECO:0000256" key="1">
    <source>
        <dbReference type="ARBA" id="ARBA00004162"/>
    </source>
</evidence>
<feature type="transmembrane region" description="Helical" evidence="9">
    <location>
        <begin position="29"/>
        <end position="48"/>
    </location>
</feature>
<dbReference type="KEGG" id="msea:METESE_07040"/>
<sequence length="290" mass="31689">MAEQQPEVKIKFVKKKGGHAAAHGGAWKVAYADLVTAMMAFFLLMWLLNSSSQNTKAGIAGSFQDPNFFNTEKGKAIMEAYKLEKGGILPGGRGMKEGTGDGGSGPENVDFEGAAIEAEQKAMEETAKTIDKAFHEDKVLQTFQDQISFEFTDEGLRIQLQDRAAQVLFDSGSATLKPYTLTILKEIAKELGKLPNHILIGGHTDAVQYPKQAYTNWELSADRANSARRVLESAGLRAGQVRRVTGYADTQPLEGKDPKDPMNRRISIVVLSSATEKAEQDRQKAKPKGK</sequence>
<proteinExistence type="inferred from homology"/>
<dbReference type="EMBL" id="AP027081">
    <property type="protein sequence ID" value="BDU75746.1"/>
    <property type="molecule type" value="Genomic_DNA"/>
</dbReference>
<evidence type="ECO:0000256" key="3">
    <source>
        <dbReference type="ARBA" id="ARBA00022475"/>
    </source>
</evidence>
<evidence type="ECO:0000256" key="2">
    <source>
        <dbReference type="ARBA" id="ARBA00008914"/>
    </source>
</evidence>
<evidence type="ECO:0000256" key="9">
    <source>
        <dbReference type="SAM" id="Phobius"/>
    </source>
</evidence>
<evidence type="ECO:0000256" key="4">
    <source>
        <dbReference type="ARBA" id="ARBA00022692"/>
    </source>
</evidence>
<evidence type="ECO:0000313" key="12">
    <source>
        <dbReference type="Proteomes" id="UP001228113"/>
    </source>
</evidence>
<dbReference type="InterPro" id="IPR006665">
    <property type="entry name" value="OmpA-like"/>
</dbReference>
<comment type="similarity">
    <text evidence="2">Belongs to the MotB family.</text>
</comment>
<keyword evidence="12" id="KW-1185">Reference proteome</keyword>
<dbReference type="Proteomes" id="UP001228113">
    <property type="component" value="Chromosome"/>
</dbReference>
<keyword evidence="6 7" id="KW-0472">Membrane</keyword>
<dbReference type="PROSITE" id="PS51123">
    <property type="entry name" value="OMPA_2"/>
    <property type="match status" value="1"/>
</dbReference>
<keyword evidence="3" id="KW-1003">Cell membrane</keyword>